<dbReference type="SMART" id="SM00972">
    <property type="entry name" value="SCPU"/>
    <property type="match status" value="1"/>
</dbReference>
<dbReference type="PANTHER" id="PTHR37089:SF3">
    <property type="entry name" value="EXPORTED PROTEIN"/>
    <property type="match status" value="1"/>
</dbReference>
<dbReference type="RefSeq" id="WP_186681679.1">
    <property type="nucleotide sequence ID" value="NZ_CP077093.1"/>
</dbReference>
<reference evidence="3 4" key="1">
    <citation type="journal article" date="2020" name="Microorganisms">
        <title>Reliable Identification of Environmental Pseudomonas Isolates Using the rpoD Gene.</title>
        <authorList>
            <consortium name="The Broad Institute Genome Sequencing Platform"/>
            <person name="Girard L."/>
            <person name="Lood C."/>
            <person name="Rokni-Zadeh H."/>
            <person name="van Noort V."/>
            <person name="Lavigne R."/>
            <person name="De Mot R."/>
        </authorList>
    </citation>
    <scope>NUCLEOTIDE SEQUENCE [LARGE SCALE GENOMIC DNA]</scope>
    <source>
        <strain evidence="3 4">RW8P3</strain>
    </source>
</reference>
<keyword evidence="1" id="KW-0732">Signal</keyword>
<evidence type="ECO:0000256" key="1">
    <source>
        <dbReference type="SAM" id="SignalP"/>
    </source>
</evidence>
<dbReference type="InterPro" id="IPR053167">
    <property type="entry name" value="Spore_coat_component"/>
</dbReference>
<evidence type="ECO:0000259" key="2">
    <source>
        <dbReference type="Pfam" id="PF05229"/>
    </source>
</evidence>
<name>A0A9E6PPP3_9PSED</name>
<feature type="signal peptide" evidence="1">
    <location>
        <begin position="1"/>
        <end position="23"/>
    </location>
</feature>
<protein>
    <submittedName>
        <fullName evidence="3">Spore coat U domain-containing protein</fullName>
    </submittedName>
</protein>
<dbReference type="Proteomes" id="UP000634530">
    <property type="component" value="Chromosome"/>
</dbReference>
<accession>A0A9E6PPP3</accession>
<proteinExistence type="predicted"/>
<gene>
    <name evidence="3" type="ORF">HU752_010565</name>
</gene>
<evidence type="ECO:0000313" key="3">
    <source>
        <dbReference type="EMBL" id="QXI30364.1"/>
    </source>
</evidence>
<sequence>MARHGYAALVLLAGAGSLPLPLAAVTGTTFQVSASVVPGCLVVGGVSNYGSLNYGSFAALSTSPASTSLTSGVQLQCTPGVALTMSVDGGQNNASGRHLKLSSGTSLLAYQLYSDIGLSQTVGVGQNINVAYSNPNNITLPLYGRVLLPGNLPAGTYSDVLQVQLSW</sequence>
<feature type="chain" id="PRO_5038386504" evidence="1">
    <location>
        <begin position="24"/>
        <end position="167"/>
    </location>
</feature>
<reference evidence="3 4" key="2">
    <citation type="journal article" date="2021" name="Microorganisms">
        <title>The Ever-Expanding Pseudomonas Genus: Description of 43 New Species and Partition of the Pseudomonas putida Group.</title>
        <authorList>
            <person name="Girard L."/>
            <person name="Lood C."/>
            <person name="Hofte M."/>
            <person name="Vandamme P."/>
            <person name="Rokni-Zadeh H."/>
            <person name="van Noort V."/>
            <person name="Lavigne R."/>
            <person name="De Mot R."/>
        </authorList>
    </citation>
    <scope>NUCLEOTIDE SEQUENCE [LARGE SCALE GENOMIC DNA]</scope>
    <source>
        <strain evidence="3 4">RW8P3</strain>
    </source>
</reference>
<feature type="domain" description="Spore coat protein U/FanG" evidence="2">
    <location>
        <begin position="28"/>
        <end position="163"/>
    </location>
</feature>
<dbReference type="InterPro" id="IPR007893">
    <property type="entry name" value="Spore_coat_U/FanG"/>
</dbReference>
<organism evidence="3 4">
    <name type="scientific">Pseudomonas vanderleydeniana</name>
    <dbReference type="NCBI Taxonomy" id="2745495"/>
    <lineage>
        <taxon>Bacteria</taxon>
        <taxon>Pseudomonadati</taxon>
        <taxon>Pseudomonadota</taxon>
        <taxon>Gammaproteobacteria</taxon>
        <taxon>Pseudomonadales</taxon>
        <taxon>Pseudomonadaceae</taxon>
        <taxon>Pseudomonas</taxon>
    </lineage>
</organism>
<dbReference type="Pfam" id="PF05229">
    <property type="entry name" value="SCPU"/>
    <property type="match status" value="1"/>
</dbReference>
<evidence type="ECO:0000313" key="4">
    <source>
        <dbReference type="Proteomes" id="UP000634530"/>
    </source>
</evidence>
<dbReference type="KEGG" id="pvw:HU752_010565"/>
<keyword evidence="4" id="KW-1185">Reference proteome</keyword>
<dbReference type="EMBL" id="CP077093">
    <property type="protein sequence ID" value="QXI30364.1"/>
    <property type="molecule type" value="Genomic_DNA"/>
</dbReference>
<dbReference type="PANTHER" id="PTHR37089">
    <property type="entry name" value="PROTEIN U-RELATED"/>
    <property type="match status" value="1"/>
</dbReference>
<dbReference type="AlphaFoldDB" id="A0A9E6PPP3"/>